<keyword evidence="1" id="KW-1133">Transmembrane helix</keyword>
<accession>A0A967ECM6</accession>
<evidence type="ECO:0000256" key="1">
    <source>
        <dbReference type="SAM" id="Phobius"/>
    </source>
</evidence>
<organism evidence="2 3">
    <name type="scientific">Acetobacter estunensis</name>
    <dbReference type="NCBI Taxonomy" id="104097"/>
    <lineage>
        <taxon>Bacteria</taxon>
        <taxon>Pseudomonadati</taxon>
        <taxon>Pseudomonadota</taxon>
        <taxon>Alphaproteobacteria</taxon>
        <taxon>Acetobacterales</taxon>
        <taxon>Acetobacteraceae</taxon>
        <taxon>Acetobacter</taxon>
    </lineage>
</organism>
<dbReference type="Proteomes" id="UP000597459">
    <property type="component" value="Unassembled WGS sequence"/>
</dbReference>
<keyword evidence="3" id="KW-1185">Reference proteome</keyword>
<name>A0A967ECM6_9PROT</name>
<dbReference type="EMBL" id="WOTH01000008">
    <property type="protein sequence ID" value="NHO53436.1"/>
    <property type="molecule type" value="Genomic_DNA"/>
</dbReference>
<feature type="transmembrane region" description="Helical" evidence="1">
    <location>
        <begin position="72"/>
        <end position="95"/>
    </location>
</feature>
<evidence type="ECO:0000313" key="2">
    <source>
        <dbReference type="EMBL" id="NHO53436.1"/>
    </source>
</evidence>
<sequence>MTLFWSVLLTLLQLLLVVCLAPLCAGLRASFGARLSGQPAPPILRHVFMLGRFWSQPVSLPQGDLPPLSREMVARIAAPVALGAALTASLLLPAFTVNLVTAPWSDAVLVGLLLAFARLATRLSALDRPAADTLWAFGRVVGEVMLLPALLLLVALLFSSGATTALASVLAEAAGGNPFGKDAPLVLAGGVILMFAVRDREERGLEGLGADAALLMLAEDVMTLAWITLATDLMWPAGLLAFHEGALSFGGLALALLCWVGRVSAFSLLLAAGRAIVITPVTAMRLRAAAALLLALVGFQLMTATRLGVASAVQPEARVPMNGRGSPP</sequence>
<evidence type="ECO:0008006" key="4">
    <source>
        <dbReference type="Google" id="ProtNLM"/>
    </source>
</evidence>
<keyword evidence="1" id="KW-0472">Membrane</keyword>
<protein>
    <recommendedName>
        <fullName evidence="4">Formate hydrogenlyase subunit 4</fullName>
    </recommendedName>
</protein>
<reference evidence="2" key="1">
    <citation type="submission" date="2019-11" db="EMBL/GenBank/DDBJ databases">
        <title>Description of new Acetobacter species.</title>
        <authorList>
            <person name="Cleenwerck I."/>
            <person name="Sombolestani A.S."/>
        </authorList>
    </citation>
    <scope>NUCLEOTIDE SEQUENCE</scope>
    <source>
        <strain evidence="2">LMG 1626</strain>
    </source>
</reference>
<feature type="transmembrane region" description="Helical" evidence="1">
    <location>
        <begin position="249"/>
        <end position="272"/>
    </location>
</feature>
<keyword evidence="1" id="KW-0812">Transmembrane</keyword>
<feature type="transmembrane region" description="Helical" evidence="1">
    <location>
        <begin position="101"/>
        <end position="120"/>
    </location>
</feature>
<evidence type="ECO:0000313" key="3">
    <source>
        <dbReference type="Proteomes" id="UP000597459"/>
    </source>
</evidence>
<feature type="transmembrane region" description="Helical" evidence="1">
    <location>
        <begin position="284"/>
        <end position="302"/>
    </location>
</feature>
<comment type="caution">
    <text evidence="2">The sequence shown here is derived from an EMBL/GenBank/DDBJ whole genome shotgun (WGS) entry which is preliminary data.</text>
</comment>
<dbReference type="AlphaFoldDB" id="A0A967ECM6"/>
<proteinExistence type="predicted"/>
<gene>
    <name evidence="2" type="ORF">GOB87_05585</name>
</gene>
<feature type="transmembrane region" description="Helical" evidence="1">
    <location>
        <begin position="140"/>
        <end position="159"/>
    </location>
</feature>